<keyword evidence="1 2" id="KW-0812">Transmembrane</keyword>
<dbReference type="SUPFAM" id="SSF53649">
    <property type="entry name" value="Alkaline phosphatase-like"/>
    <property type="match status" value="1"/>
</dbReference>
<dbReference type="OMA" id="RNHEIME"/>
<gene>
    <name evidence="2" type="ORF">TraAM80_03394</name>
</gene>
<evidence type="ECO:0000313" key="3">
    <source>
        <dbReference type="Proteomes" id="UP000283634"/>
    </source>
</evidence>
<dbReference type="Pfam" id="PF02995">
    <property type="entry name" value="DUF229"/>
    <property type="match status" value="1"/>
</dbReference>
<evidence type="ECO:0000256" key="1">
    <source>
        <dbReference type="SAM" id="Phobius"/>
    </source>
</evidence>
<keyword evidence="1" id="KW-0472">Membrane</keyword>
<dbReference type="Proteomes" id="UP000283634">
    <property type="component" value="Unassembled WGS sequence"/>
</dbReference>
<name>A0A422NP69_TRYRA</name>
<dbReference type="EMBL" id="MKGL01000090">
    <property type="protein sequence ID" value="RNF07272.1"/>
    <property type="molecule type" value="Genomic_DNA"/>
</dbReference>
<accession>A0A422NP69</accession>
<dbReference type="OrthoDB" id="413313at2759"/>
<feature type="transmembrane region" description="Helical" evidence="1">
    <location>
        <begin position="141"/>
        <end position="162"/>
    </location>
</feature>
<feature type="transmembrane region" description="Helical" evidence="1">
    <location>
        <begin position="58"/>
        <end position="79"/>
    </location>
</feature>
<dbReference type="GO" id="GO:0005615">
    <property type="term" value="C:extracellular space"/>
    <property type="evidence" value="ECO:0007669"/>
    <property type="project" value="TreeGrafter"/>
</dbReference>
<dbReference type="PANTHER" id="PTHR10974:SF1">
    <property type="entry name" value="FI08016P-RELATED"/>
    <property type="match status" value="1"/>
</dbReference>
<keyword evidence="3" id="KW-1185">Reference proteome</keyword>
<feature type="transmembrane region" description="Helical" evidence="1">
    <location>
        <begin position="99"/>
        <end position="120"/>
    </location>
</feature>
<dbReference type="PANTHER" id="PTHR10974">
    <property type="entry name" value="FI08016P-RELATED"/>
    <property type="match status" value="1"/>
</dbReference>
<dbReference type="InterPro" id="IPR017850">
    <property type="entry name" value="Alkaline_phosphatase_core_sf"/>
</dbReference>
<sequence>MLLKMGKAIRGVSFTTRIATECSSIALGIGAYAVFFLPGTFHLVGASSLMQRRSLGKFFLLASTVILAIHFGVHLTISARHRQTQELMLFLFRILADGIMFFCGCAIVLGPVCRIFQCFWSSKHHRQSDTLRVCTLPFWRVRVVVGIFLTFMLLILIVPLFLPGDGKRLLEVGMLGDRVDFCGLEGLKLSRAAAVGWVIPEYTHRRLLNAFGGSDQCGTNRILFLDDEEEVLIVSPLCPDGSRQVRVYVEFPERSELNGGTEVLPKVVNISKKWHQTLEKRYGMNETVHQSMGVHVTRGPTGVIQSVEIIPSRLVPVLRKPRTEHERIARAGWPSNEVWVIPLGESGAYTAYCSASDHEEYQIFPPVRHSTRLQGEAGEKKGQEEAHPPASVLLLVLDAVSRQEVRRSLPKFSNWLRNFRSNRSSKHVFVEAQGATTISHSTEANLVPLFTGNIVSRLRGIRRGVAEASLFRLAKRKYGSRLSTSYTVGDCMDMMSSLFGERDDNAGFGEPYGNDLDYYTFGPFCHIQYSALEGNFQGPNSIFRRCIGQQYVHEYVLNYTRALVRRRLRQRRREEEKKKTKRMNPLQNDSLPLHDDAVFFFDVLHLLEGHEGTHGVLYLVDDALVAFLDELQNSVGFFDDPSNALLLLSDHGNHMGPYYELTAPGKLERALPFVSMILHHELLSRMDRIKGYAAGVTLSNLMQRTRRISTTLDLHMTLADLLGVEAKIPKSLEGLGVLPSSLFNARDVPRGIERCSDLGALNSKGSGCYLMWCDRK</sequence>
<organism evidence="2 3">
    <name type="scientific">Trypanosoma rangeli</name>
    <dbReference type="NCBI Taxonomy" id="5698"/>
    <lineage>
        <taxon>Eukaryota</taxon>
        <taxon>Discoba</taxon>
        <taxon>Euglenozoa</taxon>
        <taxon>Kinetoplastea</taxon>
        <taxon>Metakinetoplastina</taxon>
        <taxon>Trypanosomatida</taxon>
        <taxon>Trypanosomatidae</taxon>
        <taxon>Trypanosoma</taxon>
        <taxon>Herpetosoma</taxon>
    </lineage>
</organism>
<reference evidence="2 3" key="1">
    <citation type="journal article" date="2018" name="BMC Genomics">
        <title>Genomic comparison of Trypanosoma conorhini and Trypanosoma rangeli to Trypanosoma cruzi strains of high and low virulence.</title>
        <authorList>
            <person name="Bradwell K.R."/>
            <person name="Koparde V.N."/>
            <person name="Matveyev A.V."/>
            <person name="Serrano M.G."/>
            <person name="Alves J.M."/>
            <person name="Parikh H."/>
            <person name="Huang B."/>
            <person name="Lee V."/>
            <person name="Espinosa-Alvarez O."/>
            <person name="Ortiz P.A."/>
            <person name="Costa-Martins A.G."/>
            <person name="Teixeira M.M."/>
            <person name="Buck G.A."/>
        </authorList>
    </citation>
    <scope>NUCLEOTIDE SEQUENCE [LARGE SCALE GENOMIC DNA]</scope>
    <source>
        <strain evidence="2 3">AM80</strain>
    </source>
</reference>
<dbReference type="GeneID" id="40327327"/>
<protein>
    <submittedName>
        <fullName evidence="2">Putative transmembrane protein</fullName>
    </submittedName>
</protein>
<evidence type="ECO:0000313" key="2">
    <source>
        <dbReference type="EMBL" id="RNF07272.1"/>
    </source>
</evidence>
<dbReference type="InterPro" id="IPR004245">
    <property type="entry name" value="DUF229"/>
</dbReference>
<keyword evidence="1" id="KW-1133">Transmembrane helix</keyword>
<dbReference type="AlphaFoldDB" id="A0A422NP69"/>
<proteinExistence type="predicted"/>
<dbReference type="RefSeq" id="XP_029239734.1">
    <property type="nucleotide sequence ID" value="XM_029380368.1"/>
</dbReference>
<feature type="transmembrane region" description="Helical" evidence="1">
    <location>
        <begin position="25"/>
        <end position="46"/>
    </location>
</feature>
<comment type="caution">
    <text evidence="2">The sequence shown here is derived from an EMBL/GenBank/DDBJ whole genome shotgun (WGS) entry which is preliminary data.</text>
</comment>